<dbReference type="RefSeq" id="XP_053026798.1">
    <property type="nucleotide sequence ID" value="XM_053162809.1"/>
</dbReference>
<evidence type="ECO:0000313" key="3">
    <source>
        <dbReference type="Proteomes" id="UP001164743"/>
    </source>
</evidence>
<name>A0ABY7D3T5_9BASI</name>
<evidence type="ECO:0000313" key="2">
    <source>
        <dbReference type="EMBL" id="WAQ91243.1"/>
    </source>
</evidence>
<proteinExistence type="predicted"/>
<feature type="compositionally biased region" description="Pro residues" evidence="1">
    <location>
        <begin position="204"/>
        <end position="218"/>
    </location>
</feature>
<feature type="region of interest" description="Disordered" evidence="1">
    <location>
        <begin position="1"/>
        <end position="258"/>
    </location>
</feature>
<reference evidence="2" key="1">
    <citation type="submission" date="2022-10" db="EMBL/GenBank/DDBJ databases">
        <title>Puccinia triticina Genome sequencing and assembly.</title>
        <authorList>
            <person name="Li C."/>
        </authorList>
    </citation>
    <scope>NUCLEOTIDE SEQUENCE</scope>
    <source>
        <strain evidence="2">Pt15</strain>
    </source>
</reference>
<feature type="compositionally biased region" description="Low complexity" evidence="1">
    <location>
        <begin position="219"/>
        <end position="229"/>
    </location>
</feature>
<keyword evidence="3" id="KW-1185">Reference proteome</keyword>
<protein>
    <submittedName>
        <fullName evidence="2">Uncharacterized protein</fullName>
    </submittedName>
</protein>
<feature type="compositionally biased region" description="Low complexity" evidence="1">
    <location>
        <begin position="239"/>
        <end position="248"/>
    </location>
</feature>
<dbReference type="Proteomes" id="UP001164743">
    <property type="component" value="Chromosome 14A"/>
</dbReference>
<gene>
    <name evidence="2" type="ORF">PtA15_14A125</name>
</gene>
<feature type="compositionally biased region" description="Polar residues" evidence="1">
    <location>
        <begin position="44"/>
        <end position="57"/>
    </location>
</feature>
<feature type="compositionally biased region" description="Basic and acidic residues" evidence="1">
    <location>
        <begin position="100"/>
        <end position="110"/>
    </location>
</feature>
<organism evidence="2 3">
    <name type="scientific">Puccinia triticina</name>
    <dbReference type="NCBI Taxonomy" id="208348"/>
    <lineage>
        <taxon>Eukaryota</taxon>
        <taxon>Fungi</taxon>
        <taxon>Dikarya</taxon>
        <taxon>Basidiomycota</taxon>
        <taxon>Pucciniomycotina</taxon>
        <taxon>Pucciniomycetes</taxon>
        <taxon>Pucciniales</taxon>
        <taxon>Pucciniaceae</taxon>
        <taxon>Puccinia</taxon>
    </lineage>
</organism>
<accession>A0ABY7D3T5</accession>
<dbReference type="GeneID" id="77803704"/>
<sequence>MHSTSSRTPPRSDRAHSATTPPETHPTPAKKRKLKPASAIMSAVINQVNREIQTRSPAPSPIKPAEVINPYASLQRRPKQPPPNDPAQAPGESEARKRRLDGWLHPDTPSETRTPPQPPAEAILQQTMPKAYRQDAPARPKRKTGQVGSLPERLLKKQKLREERLRARSPAEPARRSPPTAVPGPPAETERPTKHTPVTAAAPNPSPDAAPPTGPPPTLTLTAPAATPLVRPPLPAAPASPKLTLLSPQQQHAEAPAKPRAAVIATVRALPPHHLRASYDLLRGFCAPRPPAPPGLLGGPGDGPVEHVLARVRAVECPRLPTFLLS</sequence>
<evidence type="ECO:0000256" key="1">
    <source>
        <dbReference type="SAM" id="MobiDB-lite"/>
    </source>
</evidence>
<dbReference type="EMBL" id="CP110434">
    <property type="protein sequence ID" value="WAQ91243.1"/>
    <property type="molecule type" value="Genomic_DNA"/>
</dbReference>